<feature type="region of interest" description="Disordered" evidence="3">
    <location>
        <begin position="716"/>
        <end position="745"/>
    </location>
</feature>
<organism evidence="6 7">
    <name type="scientific">Micractinium conductrix</name>
    <dbReference type="NCBI Taxonomy" id="554055"/>
    <lineage>
        <taxon>Eukaryota</taxon>
        <taxon>Viridiplantae</taxon>
        <taxon>Chlorophyta</taxon>
        <taxon>core chlorophytes</taxon>
        <taxon>Trebouxiophyceae</taxon>
        <taxon>Chlorellales</taxon>
        <taxon>Chlorellaceae</taxon>
        <taxon>Chlorella clade</taxon>
        <taxon>Micractinium</taxon>
    </lineage>
</organism>
<keyword evidence="2" id="KW-0175">Coiled coil</keyword>
<dbReference type="EMBL" id="LHPF02000002">
    <property type="protein sequence ID" value="PSC75528.1"/>
    <property type="molecule type" value="Genomic_DNA"/>
</dbReference>
<keyword evidence="1" id="KW-0328">Glycosyltransferase</keyword>
<evidence type="ECO:0000256" key="3">
    <source>
        <dbReference type="SAM" id="MobiDB-lite"/>
    </source>
</evidence>
<evidence type="ECO:0000259" key="5">
    <source>
        <dbReference type="Pfam" id="PF18922"/>
    </source>
</evidence>
<feature type="coiled-coil region" evidence="2">
    <location>
        <begin position="873"/>
        <end position="907"/>
    </location>
</feature>
<feature type="domain" description="DUF5672" evidence="5">
    <location>
        <begin position="498"/>
        <end position="628"/>
    </location>
</feature>
<sequence>MTNPVPWGTLPHDPAKNRAAVFTPYNIVFGGGERYLLTVVQVMQEMGHAVDVLVRENNVCATKEQLLKVATGLRVPLNPDLLSLEVVTVKGIHIFPPREGYSMFMLLGNDKLPTFAGLGHVNFYMCQFPFDLNRPPRPGTTKAYATYDYVLLNSGYTDRWYNIAARTHIETAMRLYGSAPTVVVLYPPVEPFPAKSQLHGGEGGEGEAAEAARHHIMVLGRFFSGRQSKGHGSAIDIFEGILPALPPGTQLNLVGNLMPGHSAYVAGLRKRAKHLPVNFHIGVSPQVIEEVMHTSLVQWHLTGIELEVAEDPASEEHFGISIAEGMSAGVIPVVLNRGGVTDIVRHGVTGYLGSNAAQLANITKEVFALDQASLGQLRTNAVTWVEKFSTKSFSKTFRMLANRGRLTKPFRHLVQQTRDIVTPRAFTLPKSSPKAAIIIEARQHYAFEYVVKNTMFHLGEEWSLFVYHGKSNSRFVKDALASVANTNFRELDTDQLPVATLNALLKAPEFWGELRGAGADRVLFFQTDSLLVHGGIQPFLQYDYVGAPWHRKNERWGPKQAAMPQGVGNGGLSLRSVPTMEALARAYGNTSGTQQEDFLWASIMERLPGQYKLAPREEALRFCIEVPCEEFETPQKGHKKGGKDAGGGADQALAAAGVDAAASGASGGGTAPLQTLPFTPMAVHATWYYMWGTAQRFADLLTMLETSVCGPVPGGAAAGSASGAGSSSEEQPPGQAIGSKRRRDSQADLGADLDAAAAAAATALVAVPVDWRERFKARFVQEARKERLKRQARRLKAENALQVVQVEVHRLEQALAREQRALPGLRAELAAVRQARQQAAAAALAAHYWQPAAVQRAHGVETVLAPQDAEAREHDLQQRLAVAELEVRKLTSQLAAQRRRAAEVQRRLQALLP</sequence>
<evidence type="ECO:0000259" key="4">
    <source>
        <dbReference type="Pfam" id="PF00534"/>
    </source>
</evidence>
<name>A0A2P6VN53_9CHLO</name>
<evidence type="ECO:0000256" key="2">
    <source>
        <dbReference type="SAM" id="Coils"/>
    </source>
</evidence>
<keyword evidence="6" id="KW-0808">Transferase</keyword>
<dbReference type="Gene3D" id="3.40.50.2000">
    <property type="entry name" value="Glycogen Phosphorylase B"/>
    <property type="match status" value="1"/>
</dbReference>
<evidence type="ECO:0000313" key="7">
    <source>
        <dbReference type="Proteomes" id="UP000239649"/>
    </source>
</evidence>
<dbReference type="InterPro" id="IPR038013">
    <property type="entry name" value="ALG11"/>
</dbReference>
<gene>
    <name evidence="6" type="ORF">C2E20_1305</name>
</gene>
<dbReference type="GO" id="GO:0016020">
    <property type="term" value="C:membrane"/>
    <property type="evidence" value="ECO:0007669"/>
    <property type="project" value="TreeGrafter"/>
</dbReference>
<evidence type="ECO:0000256" key="1">
    <source>
        <dbReference type="ARBA" id="ARBA00022676"/>
    </source>
</evidence>
<keyword evidence="7" id="KW-1185">Reference proteome</keyword>
<feature type="coiled-coil region" evidence="2">
    <location>
        <begin position="778"/>
        <end position="828"/>
    </location>
</feature>
<reference evidence="6 7" key="1">
    <citation type="journal article" date="2018" name="Plant J.">
        <title>Genome sequences of Chlorella sorokiniana UTEX 1602 and Micractinium conductrix SAG 241.80: implications to maltose excretion by a green alga.</title>
        <authorList>
            <person name="Arriola M.B."/>
            <person name="Velmurugan N."/>
            <person name="Zhang Y."/>
            <person name="Plunkett M.H."/>
            <person name="Hondzo H."/>
            <person name="Barney B.M."/>
        </authorList>
    </citation>
    <scope>NUCLEOTIDE SEQUENCE [LARGE SCALE GENOMIC DNA]</scope>
    <source>
        <strain evidence="6 7">SAG 241.80</strain>
    </source>
</reference>
<comment type="caution">
    <text evidence="6">The sequence shown here is derived from an EMBL/GenBank/DDBJ whole genome shotgun (WGS) entry which is preliminary data.</text>
</comment>
<dbReference type="InterPro" id="IPR001296">
    <property type="entry name" value="Glyco_trans_1"/>
</dbReference>
<proteinExistence type="predicted"/>
<dbReference type="Pfam" id="PF18922">
    <property type="entry name" value="DUF5672"/>
    <property type="match status" value="1"/>
</dbReference>
<dbReference type="SUPFAM" id="SSF53756">
    <property type="entry name" value="UDP-Glycosyltransferase/glycogen phosphorylase"/>
    <property type="match status" value="1"/>
</dbReference>
<feature type="domain" description="Glycosyl transferase family 1" evidence="4">
    <location>
        <begin position="227"/>
        <end position="357"/>
    </location>
</feature>
<feature type="compositionally biased region" description="Low complexity" evidence="3">
    <location>
        <begin position="718"/>
        <end position="728"/>
    </location>
</feature>
<dbReference type="PANTHER" id="PTHR45919">
    <property type="entry name" value="GDP-MAN:MAN(3)GLCNAC(2)-PP-DOL ALPHA-1,2-MANNOSYLTRANSFERASE"/>
    <property type="match status" value="1"/>
</dbReference>
<dbReference type="STRING" id="554055.A0A2P6VN53"/>
<dbReference type="InterPro" id="IPR043729">
    <property type="entry name" value="DUF5672"/>
</dbReference>
<dbReference type="GO" id="GO:0004377">
    <property type="term" value="F:GDP-Man:Man(3)GlcNAc(2)-PP-Dol alpha-1,2-mannosyltransferase activity"/>
    <property type="evidence" value="ECO:0007669"/>
    <property type="project" value="InterPro"/>
</dbReference>
<evidence type="ECO:0000313" key="6">
    <source>
        <dbReference type="EMBL" id="PSC75528.1"/>
    </source>
</evidence>
<dbReference type="Proteomes" id="UP000239649">
    <property type="component" value="Unassembled WGS sequence"/>
</dbReference>
<accession>A0A2P6VN53</accession>
<dbReference type="GO" id="GO:0006487">
    <property type="term" value="P:protein N-linked glycosylation"/>
    <property type="evidence" value="ECO:0007669"/>
    <property type="project" value="TreeGrafter"/>
</dbReference>
<dbReference type="Pfam" id="PF00534">
    <property type="entry name" value="Glycos_transf_1"/>
    <property type="match status" value="1"/>
</dbReference>
<dbReference type="PANTHER" id="PTHR45919:SF1">
    <property type="entry name" value="GDP-MAN:MAN(3)GLCNAC(2)-PP-DOL ALPHA-1,2-MANNOSYLTRANSFERASE"/>
    <property type="match status" value="1"/>
</dbReference>
<dbReference type="OrthoDB" id="510126at2759"/>
<dbReference type="AlphaFoldDB" id="A0A2P6VN53"/>
<protein>
    <submittedName>
        <fullName evidence="6">Glycosyl transferase family 2</fullName>
    </submittedName>
</protein>